<keyword evidence="2" id="KW-1003">Cell membrane</keyword>
<comment type="caution">
    <text evidence="8">The sequence shown here is derived from an EMBL/GenBank/DDBJ whole genome shotgun (WGS) entry which is preliminary data.</text>
</comment>
<evidence type="ECO:0000256" key="1">
    <source>
        <dbReference type="ARBA" id="ARBA00004651"/>
    </source>
</evidence>
<feature type="transmembrane region" description="Helical" evidence="6">
    <location>
        <begin position="136"/>
        <end position="154"/>
    </location>
</feature>
<gene>
    <name evidence="8" type="ORF">D5R97_03925</name>
</gene>
<feature type="transmembrane region" description="Helical" evidence="6">
    <location>
        <begin position="46"/>
        <end position="72"/>
    </location>
</feature>
<dbReference type="EMBL" id="QZAA01000111">
    <property type="protein sequence ID" value="RQD76741.1"/>
    <property type="molecule type" value="Genomic_DNA"/>
</dbReference>
<dbReference type="PANTHER" id="PTHR10010:SF46">
    <property type="entry name" value="SODIUM-DEPENDENT PHOSPHATE TRANSPORT PROTEIN 2B"/>
    <property type="match status" value="1"/>
</dbReference>
<comment type="subcellular location">
    <subcellularLocation>
        <location evidence="1">Cell membrane</location>
        <topology evidence="1">Multi-pass membrane protein</topology>
    </subcellularLocation>
</comment>
<feature type="domain" description="PhoU" evidence="7">
    <location>
        <begin position="445"/>
        <end position="529"/>
    </location>
</feature>
<dbReference type="NCBIfam" id="NF037997">
    <property type="entry name" value="Na_Pi_symport"/>
    <property type="match status" value="1"/>
</dbReference>
<evidence type="ECO:0000256" key="4">
    <source>
        <dbReference type="ARBA" id="ARBA00022989"/>
    </source>
</evidence>
<dbReference type="GO" id="GO:0005886">
    <property type="term" value="C:plasma membrane"/>
    <property type="evidence" value="ECO:0007669"/>
    <property type="project" value="UniProtKB-SubCell"/>
</dbReference>
<reference evidence="8 9" key="1">
    <citation type="submission" date="2018-08" db="EMBL/GenBank/DDBJ databases">
        <title>The metabolism and importance of syntrophic acetate oxidation coupled to methane or sulfide production in haloalkaline environments.</title>
        <authorList>
            <person name="Timmers P.H.A."/>
            <person name="Vavourakis C.D."/>
            <person name="Sorokin D.Y."/>
            <person name="Sinninghe Damste J.S."/>
            <person name="Muyzer G."/>
            <person name="Stams A.J.M."/>
            <person name="Plugge C.M."/>
        </authorList>
    </citation>
    <scope>NUCLEOTIDE SEQUENCE [LARGE SCALE GENOMIC DNA]</scope>
    <source>
        <strain evidence="8">MSAO_Bac1</strain>
    </source>
</reference>
<dbReference type="InterPro" id="IPR026022">
    <property type="entry name" value="PhoU_dom"/>
</dbReference>
<protein>
    <submittedName>
        <fullName evidence="8">Na/Pi cotransporter family protein</fullName>
    </submittedName>
</protein>
<dbReference type="InterPro" id="IPR003841">
    <property type="entry name" value="Na/Pi_transpt"/>
</dbReference>
<keyword evidence="5 6" id="KW-0472">Membrane</keyword>
<dbReference type="AlphaFoldDB" id="A0A424YFU3"/>
<dbReference type="Pfam" id="PF01895">
    <property type="entry name" value="PhoU"/>
    <property type="match status" value="2"/>
</dbReference>
<proteinExistence type="predicted"/>
<evidence type="ECO:0000313" key="9">
    <source>
        <dbReference type="Proteomes" id="UP000285138"/>
    </source>
</evidence>
<dbReference type="PANTHER" id="PTHR10010">
    <property type="entry name" value="SOLUTE CARRIER FAMILY 34 SODIUM PHOSPHATE , MEMBER 2-RELATED"/>
    <property type="match status" value="1"/>
</dbReference>
<evidence type="ECO:0000313" key="8">
    <source>
        <dbReference type="EMBL" id="RQD76741.1"/>
    </source>
</evidence>
<evidence type="ECO:0000259" key="7">
    <source>
        <dbReference type="Pfam" id="PF01895"/>
    </source>
</evidence>
<feature type="transmembrane region" description="Helical" evidence="6">
    <location>
        <begin position="174"/>
        <end position="200"/>
    </location>
</feature>
<dbReference type="GO" id="GO:0005436">
    <property type="term" value="F:sodium:phosphate symporter activity"/>
    <property type="evidence" value="ECO:0007669"/>
    <property type="project" value="InterPro"/>
</dbReference>
<dbReference type="Pfam" id="PF02690">
    <property type="entry name" value="Na_Pi_cotrans"/>
    <property type="match status" value="2"/>
</dbReference>
<name>A0A424YFU3_9FIRM</name>
<dbReference type="Proteomes" id="UP000285138">
    <property type="component" value="Unassembled WGS sequence"/>
</dbReference>
<keyword evidence="3 6" id="KW-0812">Transmembrane</keyword>
<dbReference type="GO" id="GO:0044341">
    <property type="term" value="P:sodium-dependent phosphate transport"/>
    <property type="evidence" value="ECO:0007669"/>
    <property type="project" value="InterPro"/>
</dbReference>
<evidence type="ECO:0000256" key="6">
    <source>
        <dbReference type="SAM" id="Phobius"/>
    </source>
</evidence>
<evidence type="ECO:0000256" key="3">
    <source>
        <dbReference type="ARBA" id="ARBA00022692"/>
    </source>
</evidence>
<dbReference type="NCBIfam" id="TIGR00704">
    <property type="entry name" value="NaPi_cotrn_rel"/>
    <property type="match status" value="1"/>
</dbReference>
<sequence length="534" mass="58093">MMWQVAMGLIGGLGLFLFGMQIMASGMQKAAGDKLRRVLEVLTSNPFIAVVTGVIVTVLVQSSSTTTVMVVGFANAGLMNLSQALGTIMGANIGTTITAQAISFRLEVIALPAIGVGAALNFFSRRRLKRYIGQAILGFGLLFLGMTTMSSAMSPLRDSPFFVDMLAYFGQNPLMGMLAGAIFTAILQSSSGATGVIIALSIQELITFSSALALILGTNIGTCITALLASLGTSLAAKRAALAHIVFNFAGVLIFLLIINPFSELMIGTAQTVPRQVANAHTVFNVGSTLLILPFFKPFLKIINMILPGEEGVLELGPKFLDTRMLKTPAVAIGSAKKEVLRMAILAREMVKDSITAFIKEDHKLMVQVYQKEEILDSLEKEITTYLAELSLHSLTLDQSNQVSGLMHAVNDLERIGDHSETIIHLAEDRVGDKLPFSQEALDELQHMYEKVDWMLDRALVAFENDDYFAARSVIEEDDVIDNLEKTLRKHHIERINEKKCHPASGVVYLDLLSNFERIADHATNISQVVLGVF</sequence>
<dbReference type="Gene3D" id="1.20.58.220">
    <property type="entry name" value="Phosphate transport system protein phou homolog 2, domain 2"/>
    <property type="match status" value="1"/>
</dbReference>
<dbReference type="SUPFAM" id="SSF109755">
    <property type="entry name" value="PhoU-like"/>
    <property type="match status" value="1"/>
</dbReference>
<feature type="transmembrane region" description="Helical" evidence="6">
    <location>
        <begin position="241"/>
        <end position="259"/>
    </location>
</feature>
<dbReference type="InterPro" id="IPR004633">
    <property type="entry name" value="NaPi_cotrn-rel/YqeW-like"/>
</dbReference>
<feature type="domain" description="PhoU" evidence="7">
    <location>
        <begin position="340"/>
        <end position="424"/>
    </location>
</feature>
<dbReference type="InterPro" id="IPR038078">
    <property type="entry name" value="PhoU-like_sf"/>
</dbReference>
<evidence type="ECO:0000256" key="5">
    <source>
        <dbReference type="ARBA" id="ARBA00023136"/>
    </source>
</evidence>
<feature type="transmembrane region" description="Helical" evidence="6">
    <location>
        <begin position="212"/>
        <end position="235"/>
    </location>
</feature>
<keyword evidence="4 6" id="KW-1133">Transmembrane helix</keyword>
<evidence type="ECO:0000256" key="2">
    <source>
        <dbReference type="ARBA" id="ARBA00022475"/>
    </source>
</evidence>
<organism evidence="8 9">
    <name type="scientific">Candidatus Syntrophonatronum acetioxidans</name>
    <dbReference type="NCBI Taxonomy" id="1795816"/>
    <lineage>
        <taxon>Bacteria</taxon>
        <taxon>Bacillati</taxon>
        <taxon>Bacillota</taxon>
        <taxon>Clostridia</taxon>
        <taxon>Eubacteriales</taxon>
        <taxon>Syntrophomonadaceae</taxon>
        <taxon>Candidatus Syntrophonatronum</taxon>
    </lineage>
</organism>
<accession>A0A424YFU3</accession>
<feature type="transmembrane region" description="Helical" evidence="6">
    <location>
        <begin position="108"/>
        <end position="124"/>
    </location>
</feature>